<name>A0ACB8UKV7_9APHY</name>
<evidence type="ECO:0000313" key="2">
    <source>
        <dbReference type="Proteomes" id="UP001055072"/>
    </source>
</evidence>
<comment type="caution">
    <text evidence="1">The sequence shown here is derived from an EMBL/GenBank/DDBJ whole genome shotgun (WGS) entry which is preliminary data.</text>
</comment>
<evidence type="ECO:0000313" key="1">
    <source>
        <dbReference type="EMBL" id="KAI0094966.1"/>
    </source>
</evidence>
<reference evidence="1" key="1">
    <citation type="journal article" date="2021" name="Environ. Microbiol.">
        <title>Gene family expansions and transcriptome signatures uncover fungal adaptations to wood decay.</title>
        <authorList>
            <person name="Hage H."/>
            <person name="Miyauchi S."/>
            <person name="Viragh M."/>
            <person name="Drula E."/>
            <person name="Min B."/>
            <person name="Chaduli D."/>
            <person name="Navarro D."/>
            <person name="Favel A."/>
            <person name="Norest M."/>
            <person name="Lesage-Meessen L."/>
            <person name="Balint B."/>
            <person name="Merenyi Z."/>
            <person name="de Eugenio L."/>
            <person name="Morin E."/>
            <person name="Martinez A.T."/>
            <person name="Baldrian P."/>
            <person name="Stursova M."/>
            <person name="Martinez M.J."/>
            <person name="Novotny C."/>
            <person name="Magnuson J.K."/>
            <person name="Spatafora J.W."/>
            <person name="Maurice S."/>
            <person name="Pangilinan J."/>
            <person name="Andreopoulos W."/>
            <person name="LaButti K."/>
            <person name="Hundley H."/>
            <person name="Na H."/>
            <person name="Kuo A."/>
            <person name="Barry K."/>
            <person name="Lipzen A."/>
            <person name="Henrissat B."/>
            <person name="Riley R."/>
            <person name="Ahrendt S."/>
            <person name="Nagy L.G."/>
            <person name="Grigoriev I.V."/>
            <person name="Martin F."/>
            <person name="Rosso M.N."/>
        </authorList>
    </citation>
    <scope>NUCLEOTIDE SEQUENCE</scope>
    <source>
        <strain evidence="1">CBS 384.51</strain>
    </source>
</reference>
<keyword evidence="2" id="KW-1185">Reference proteome</keyword>
<proteinExistence type="predicted"/>
<accession>A0ACB8UKV7</accession>
<dbReference type="EMBL" id="MU274900">
    <property type="protein sequence ID" value="KAI0094966.1"/>
    <property type="molecule type" value="Genomic_DNA"/>
</dbReference>
<dbReference type="Proteomes" id="UP001055072">
    <property type="component" value="Unassembled WGS sequence"/>
</dbReference>
<protein>
    <submittedName>
        <fullName evidence="1">UreD-domain-containing protein</fullName>
    </submittedName>
</protein>
<gene>
    <name evidence="1" type="ORF">BDY19DRAFT_879911</name>
</gene>
<sequence length="307" mass="33132">MTGGTVAVVAPGSGRITVQLEGSEAILSELSSSYPLKLLSPRLPPHNVAVVYTLSYGGGLVAGDRVGLAVDVQDSAALVLLTQGSTKVFKTRPGQRNARPLDEVNGFTSQRMDVTVHPGGSLFLLPDPVTCFRSACYTQLQTFRVDVSASVVLLDWINSGRKALGENWSFARYYSLNELWIGGKRVARDAMLLEESQSPLEAHQLNLPVRTVAQRLAPYSCYATVLIYGPLTTDTIQSLLASYSATTVFKHNARPPLVWSISTICEGQGCVLRVAALETEDVRCWLGANLTLLEGTVGHDIYSKAFG</sequence>
<organism evidence="1 2">
    <name type="scientific">Irpex rosettiformis</name>
    <dbReference type="NCBI Taxonomy" id="378272"/>
    <lineage>
        <taxon>Eukaryota</taxon>
        <taxon>Fungi</taxon>
        <taxon>Dikarya</taxon>
        <taxon>Basidiomycota</taxon>
        <taxon>Agaricomycotina</taxon>
        <taxon>Agaricomycetes</taxon>
        <taxon>Polyporales</taxon>
        <taxon>Irpicaceae</taxon>
        <taxon>Irpex</taxon>
    </lineage>
</organism>